<proteinExistence type="predicted"/>
<dbReference type="GO" id="GO:1990238">
    <property type="term" value="F:double-stranded DNA endonuclease activity"/>
    <property type="evidence" value="ECO:0007669"/>
    <property type="project" value="TreeGrafter"/>
</dbReference>
<dbReference type="PANTHER" id="PTHR34611">
    <property type="match status" value="1"/>
</dbReference>
<dbReference type="NCBIfam" id="TIGR01784">
    <property type="entry name" value="T_den_put_tspse"/>
    <property type="match status" value="1"/>
</dbReference>
<reference evidence="2" key="1">
    <citation type="submission" date="2019-08" db="EMBL/GenBank/DDBJ databases">
        <authorList>
            <person name="Kucharzyk K."/>
            <person name="Murdoch R.W."/>
            <person name="Higgins S."/>
            <person name="Loffler F."/>
        </authorList>
    </citation>
    <scope>NUCLEOTIDE SEQUENCE</scope>
</reference>
<feature type="region of interest" description="Disordered" evidence="1">
    <location>
        <begin position="229"/>
        <end position="266"/>
    </location>
</feature>
<evidence type="ECO:0000256" key="1">
    <source>
        <dbReference type="SAM" id="MobiDB-lite"/>
    </source>
</evidence>
<feature type="compositionally biased region" description="Basic and acidic residues" evidence="1">
    <location>
        <begin position="229"/>
        <end position="254"/>
    </location>
</feature>
<comment type="caution">
    <text evidence="2">The sequence shown here is derived from an EMBL/GenBank/DDBJ whole genome shotgun (WGS) entry which is preliminary data.</text>
</comment>
<gene>
    <name evidence="2" type="ORF">SDC9_09857</name>
</gene>
<dbReference type="InterPro" id="IPR051699">
    <property type="entry name" value="Rpn/YhgA-like_nuclease"/>
</dbReference>
<evidence type="ECO:0000313" key="2">
    <source>
        <dbReference type="EMBL" id="MPL64205.1"/>
    </source>
</evidence>
<dbReference type="PANTHER" id="PTHR34611:SF2">
    <property type="entry name" value="INACTIVE RECOMBINATION-PROMOTING NUCLEASE-LIKE PROTEIN RPNE-RELATED"/>
    <property type="match status" value="1"/>
</dbReference>
<name>A0A644TB89_9ZZZZ</name>
<evidence type="ECO:0008006" key="3">
    <source>
        <dbReference type="Google" id="ProtNLM"/>
    </source>
</evidence>
<organism evidence="2">
    <name type="scientific">bioreactor metagenome</name>
    <dbReference type="NCBI Taxonomy" id="1076179"/>
    <lineage>
        <taxon>unclassified sequences</taxon>
        <taxon>metagenomes</taxon>
        <taxon>ecological metagenomes</taxon>
    </lineage>
</organism>
<dbReference type="AlphaFoldDB" id="A0A644TB89"/>
<protein>
    <recommendedName>
        <fullName evidence="3">Rpn family recombination-promoting nuclease/putative transposase</fullName>
    </recommendedName>
</protein>
<dbReference type="EMBL" id="VSSQ01000024">
    <property type="protein sequence ID" value="MPL64205.1"/>
    <property type="molecule type" value="Genomic_DNA"/>
</dbReference>
<dbReference type="GO" id="GO:0006310">
    <property type="term" value="P:DNA recombination"/>
    <property type="evidence" value="ECO:0007669"/>
    <property type="project" value="TreeGrafter"/>
</dbReference>
<dbReference type="InterPro" id="IPR010106">
    <property type="entry name" value="RpnA"/>
</dbReference>
<sequence length="287" mass="33365">MNTEISYHNNDVLMKVLAEQFRNKTLDVFGIKTAKIKALLPSAHPTIDAKETRSDIIFLLEDDTLLHLEFQTTACERDLKRFLYYDARLASRRERQIRTFVVYSGHIEQAKERLDCGSILYQVENIYMKDYNGDQEYNRLKAKIESGQLLNETDTLKLIFLPLMKSRQQEEDLAIQAAELAKATDEKTKVFAIAALIVITDKIMSESNKRKLLEVLKMTQIEQWIREEGREEGRQEGRQEGELKGRQEEKRETARTMLSMGMSPEVIAKATKLSQEEILRIEKEMKN</sequence>
<accession>A0A644TB89</accession>